<reference evidence="2" key="1">
    <citation type="journal article" date="2015" name="Nat. Genet.">
        <title>The genome and transcriptome of the zoonotic hookworm Ancylostoma ceylanicum identify infection-specific gene families.</title>
        <authorList>
            <person name="Schwarz E.M."/>
            <person name="Hu Y."/>
            <person name="Antoshechkin I."/>
            <person name="Miller M.M."/>
            <person name="Sternberg P.W."/>
            <person name="Aroian R.V."/>
        </authorList>
    </citation>
    <scope>NUCLEOTIDE SEQUENCE</scope>
    <source>
        <strain evidence="2">HY135</strain>
    </source>
</reference>
<dbReference type="EMBL" id="JARK01001403">
    <property type="protein sequence ID" value="EYC08177.1"/>
    <property type="molecule type" value="Genomic_DNA"/>
</dbReference>
<keyword evidence="2" id="KW-1185">Reference proteome</keyword>
<accession>A0A016U019</accession>
<gene>
    <name evidence="1" type="primary">Acey_s0067.g32</name>
    <name evidence="1" type="ORF">Y032_0067g32</name>
</gene>
<organism evidence="1 2">
    <name type="scientific">Ancylostoma ceylanicum</name>
    <dbReference type="NCBI Taxonomy" id="53326"/>
    <lineage>
        <taxon>Eukaryota</taxon>
        <taxon>Metazoa</taxon>
        <taxon>Ecdysozoa</taxon>
        <taxon>Nematoda</taxon>
        <taxon>Chromadorea</taxon>
        <taxon>Rhabditida</taxon>
        <taxon>Rhabditina</taxon>
        <taxon>Rhabditomorpha</taxon>
        <taxon>Strongyloidea</taxon>
        <taxon>Ancylostomatidae</taxon>
        <taxon>Ancylostomatinae</taxon>
        <taxon>Ancylostoma</taxon>
    </lineage>
</organism>
<name>A0A016U019_9BILA</name>
<evidence type="ECO:0000313" key="2">
    <source>
        <dbReference type="Proteomes" id="UP000024635"/>
    </source>
</evidence>
<evidence type="ECO:0000313" key="1">
    <source>
        <dbReference type="EMBL" id="EYC08177.1"/>
    </source>
</evidence>
<comment type="caution">
    <text evidence="1">The sequence shown here is derived from an EMBL/GenBank/DDBJ whole genome shotgun (WGS) entry which is preliminary data.</text>
</comment>
<protein>
    <submittedName>
        <fullName evidence="1">Uncharacterized protein</fullName>
    </submittedName>
</protein>
<dbReference type="Proteomes" id="UP000024635">
    <property type="component" value="Unassembled WGS sequence"/>
</dbReference>
<sequence length="72" mass="7874">MGKALDSLHFLDEFLLKASLWCENVENILSSIAKTCTILNSLCGKRQAQKGFINADPVILSNRCKANLGLGH</sequence>
<proteinExistence type="predicted"/>
<dbReference type="AlphaFoldDB" id="A0A016U019"/>